<gene>
    <name evidence="1" type="ORF">NG799_01645</name>
</gene>
<organism evidence="1 2">
    <name type="scientific">Laspinema palackyanum D2a</name>
    <dbReference type="NCBI Taxonomy" id="2953684"/>
    <lineage>
        <taxon>Bacteria</taxon>
        <taxon>Bacillati</taxon>
        <taxon>Cyanobacteriota</taxon>
        <taxon>Cyanophyceae</taxon>
        <taxon>Oscillatoriophycideae</taxon>
        <taxon>Oscillatoriales</taxon>
        <taxon>Laspinemataceae</taxon>
        <taxon>Laspinema</taxon>
        <taxon>Laspinema palackyanum</taxon>
    </lineage>
</organism>
<comment type="caution">
    <text evidence="1">The sequence shown here is derived from an EMBL/GenBank/DDBJ whole genome shotgun (WGS) entry which is preliminary data.</text>
</comment>
<reference evidence="1 2" key="1">
    <citation type="journal article" date="2022" name="Front. Microbiol.">
        <title>High genomic differentiation and limited gene flow indicate recent cryptic speciation within the genus Laspinema (cyanobacteria).</title>
        <authorList>
            <person name="Stanojkovic A."/>
            <person name="Skoupy S."/>
            <person name="Skaloud P."/>
            <person name="Dvorak P."/>
        </authorList>
    </citation>
    <scope>NUCLEOTIDE SEQUENCE [LARGE SCALE GENOMIC DNA]</scope>
    <source>
        <strain evidence="1 2">D2a</strain>
    </source>
</reference>
<keyword evidence="2" id="KW-1185">Reference proteome</keyword>
<name>A0ABT2MJW0_9CYAN</name>
<protein>
    <submittedName>
        <fullName evidence="1">Uncharacterized protein</fullName>
    </submittedName>
</protein>
<dbReference type="EMBL" id="JAMXFF010000002">
    <property type="protein sequence ID" value="MCT7965034.1"/>
    <property type="molecule type" value="Genomic_DNA"/>
</dbReference>
<evidence type="ECO:0000313" key="1">
    <source>
        <dbReference type="EMBL" id="MCT7965034.1"/>
    </source>
</evidence>
<sequence length="246" mass="28004">MNVIKVDNFAFRIPEVPLRYRGNCHKEWGVFLCSNSQLKGMSHLEAKESGLTRGKVIELALCHVTDKILTFEPHYTSEEFKEIWGFPVKGEVKAELVENCSQLITFLLHRQSKDKIARIFEEFSQQAFNSWVSSGMEKPIEEYATEEIKRLFFGKIFIFEMVQAVGDWGPYFYIETTYREPENDFEKAALKAASEIYDAQCQGMGFCSDPILEANHAANVNLLSASGEIAELPPVNDKKLKAGKTK</sequence>
<proteinExistence type="predicted"/>
<accession>A0ABT2MJW0</accession>
<dbReference type="Proteomes" id="UP001525890">
    <property type="component" value="Unassembled WGS sequence"/>
</dbReference>
<dbReference type="RefSeq" id="WP_261263164.1">
    <property type="nucleotide sequence ID" value="NZ_JAMXFF010000002.1"/>
</dbReference>
<evidence type="ECO:0000313" key="2">
    <source>
        <dbReference type="Proteomes" id="UP001525890"/>
    </source>
</evidence>